<evidence type="ECO:0000313" key="2">
    <source>
        <dbReference type="EMBL" id="CAE0506032.1"/>
    </source>
</evidence>
<keyword evidence="1" id="KW-0812">Transmembrane</keyword>
<keyword evidence="1" id="KW-1133">Transmembrane helix</keyword>
<proteinExistence type="predicted"/>
<reference evidence="2" key="1">
    <citation type="submission" date="2021-01" db="EMBL/GenBank/DDBJ databases">
        <authorList>
            <person name="Corre E."/>
            <person name="Pelletier E."/>
            <person name="Niang G."/>
            <person name="Scheremetjew M."/>
            <person name="Finn R."/>
            <person name="Kale V."/>
            <person name="Holt S."/>
            <person name="Cochrane G."/>
            <person name="Meng A."/>
            <person name="Brown T."/>
            <person name="Cohen L."/>
        </authorList>
    </citation>
    <scope>NUCLEOTIDE SEQUENCE</scope>
    <source>
        <strain evidence="2">CCMP1320</strain>
    </source>
</reference>
<dbReference type="AlphaFoldDB" id="A0A7S3R8L9"/>
<name>A0A7S3R8L9_DUNTE</name>
<gene>
    <name evidence="2" type="ORF">DTER00134_LOCUS21105</name>
</gene>
<feature type="transmembrane region" description="Helical" evidence="1">
    <location>
        <begin position="42"/>
        <end position="62"/>
    </location>
</feature>
<evidence type="ECO:0000256" key="1">
    <source>
        <dbReference type="SAM" id="Phobius"/>
    </source>
</evidence>
<dbReference type="Gene3D" id="3.40.50.300">
    <property type="entry name" value="P-loop containing nucleotide triphosphate hydrolases"/>
    <property type="match status" value="1"/>
</dbReference>
<protein>
    <recommendedName>
        <fullName evidence="3">Sulfotransferase</fullName>
    </recommendedName>
</protein>
<organism evidence="2">
    <name type="scientific">Dunaliella tertiolecta</name>
    <name type="common">Green alga</name>
    <dbReference type="NCBI Taxonomy" id="3047"/>
    <lineage>
        <taxon>Eukaryota</taxon>
        <taxon>Viridiplantae</taxon>
        <taxon>Chlorophyta</taxon>
        <taxon>core chlorophytes</taxon>
        <taxon>Chlorophyceae</taxon>
        <taxon>CS clade</taxon>
        <taxon>Chlamydomonadales</taxon>
        <taxon>Dunaliellaceae</taxon>
        <taxon>Dunaliella</taxon>
    </lineage>
</organism>
<dbReference type="InterPro" id="IPR027417">
    <property type="entry name" value="P-loop_NTPase"/>
</dbReference>
<accession>A0A7S3R8L9</accession>
<keyword evidence="1" id="KW-0472">Membrane</keyword>
<dbReference type="SUPFAM" id="SSF52540">
    <property type="entry name" value="P-loop containing nucleoside triphosphate hydrolases"/>
    <property type="match status" value="1"/>
</dbReference>
<evidence type="ECO:0008006" key="3">
    <source>
        <dbReference type="Google" id="ProtNLM"/>
    </source>
</evidence>
<sequence length="388" mass="44555">MNVKRQCLNNCYKSGQSIPHYPWHFFYCNSSSSNQVQVSERMVHLFVASIFVVHVGSFSLPFQNLTYPRLAGFKAQCFPHPTLEELNRTICVPSFALFGYPKAGTSAFWFYLRQHPSVHESPKEQCLDPNSPDSYFKILPSTTDLCASKQKKNREGKEDTVVPASNRRKDMRACIVGDFCIGAAHQHFRAKAYKSQFPIKDVFVLVRNPVAWNYAAYWYWVTEEEKQNKDLMKVVKANRNRRKNISYFKNGAEMWYDFPRSPRAFHDLQSKKNLSSFVDGYISDIQALRAIYNVHVIVNEIFYDDPASVMQFVSARLGLSDFDWKPIVQVAINVGGVAEGPGAQTPKQHGKYPPYLAETEQLYRSSTQRYCLFVSAVTGKDVCRLWLP</sequence>
<dbReference type="EMBL" id="HBIP01034578">
    <property type="protein sequence ID" value="CAE0506032.1"/>
    <property type="molecule type" value="Transcribed_RNA"/>
</dbReference>